<dbReference type="Proteomes" id="UP001338125">
    <property type="component" value="Unassembled WGS sequence"/>
</dbReference>
<evidence type="ECO:0000313" key="3">
    <source>
        <dbReference type="Proteomes" id="UP001338125"/>
    </source>
</evidence>
<reference evidence="2 3" key="1">
    <citation type="submission" date="2024-01" db="EMBL/GenBank/DDBJ databases">
        <title>Complete genome of Cladobotryum mycophilum ATHUM6906.</title>
        <authorList>
            <person name="Christinaki A.C."/>
            <person name="Myridakis A.I."/>
            <person name="Kouvelis V.N."/>
        </authorList>
    </citation>
    <scope>NUCLEOTIDE SEQUENCE [LARGE SCALE GENOMIC DNA]</scope>
    <source>
        <strain evidence="2 3">ATHUM6906</strain>
    </source>
</reference>
<evidence type="ECO:0000256" key="1">
    <source>
        <dbReference type="SAM" id="MobiDB-lite"/>
    </source>
</evidence>
<sequence>MAEEEIKSLFAPNGKLEPDVVGELQSMMRLHDLSAEDLYFKWESYCIKMETDAQDVTLSAVRNLKHSIQDQLEKSHRQVQVKSERKVAATPKPKAGGGMGGDVFGMLDGLVPSTPATTGGGYRGCRGVVGAL</sequence>
<proteinExistence type="predicted"/>
<keyword evidence="3" id="KW-1185">Reference proteome</keyword>
<dbReference type="EMBL" id="JAVFKD010000012">
    <property type="protein sequence ID" value="KAK5993445.1"/>
    <property type="molecule type" value="Genomic_DNA"/>
</dbReference>
<evidence type="ECO:0000313" key="2">
    <source>
        <dbReference type="EMBL" id="KAK5993445.1"/>
    </source>
</evidence>
<evidence type="ECO:0008006" key="4">
    <source>
        <dbReference type="Google" id="ProtNLM"/>
    </source>
</evidence>
<name>A0ABR0SMQ6_9HYPO</name>
<organism evidence="2 3">
    <name type="scientific">Cladobotryum mycophilum</name>
    <dbReference type="NCBI Taxonomy" id="491253"/>
    <lineage>
        <taxon>Eukaryota</taxon>
        <taxon>Fungi</taxon>
        <taxon>Dikarya</taxon>
        <taxon>Ascomycota</taxon>
        <taxon>Pezizomycotina</taxon>
        <taxon>Sordariomycetes</taxon>
        <taxon>Hypocreomycetidae</taxon>
        <taxon>Hypocreales</taxon>
        <taxon>Hypocreaceae</taxon>
        <taxon>Cladobotryum</taxon>
    </lineage>
</organism>
<feature type="region of interest" description="Disordered" evidence="1">
    <location>
        <begin position="72"/>
        <end position="100"/>
    </location>
</feature>
<comment type="caution">
    <text evidence="2">The sequence shown here is derived from an EMBL/GenBank/DDBJ whole genome shotgun (WGS) entry which is preliminary data.</text>
</comment>
<feature type="compositionally biased region" description="Basic and acidic residues" evidence="1">
    <location>
        <begin position="72"/>
        <end position="87"/>
    </location>
</feature>
<gene>
    <name evidence="2" type="ORF">PT974_06876</name>
</gene>
<protein>
    <recommendedName>
        <fullName evidence="4">DNA polymerase alpha subunit B N-terminal domain-containing protein</fullName>
    </recommendedName>
</protein>
<accession>A0ABR0SMQ6</accession>